<sequence length="146" mass="16688">MRRVDSLRAAWWTGKTRPMEYRVKQLEGLCHFLEERHDEIQHALCTDLRRFTKLDCAFIRKEPFGVVVIIGNFNYPLYVTLIPLVGAIAAGNCVILKPSELSSCTERLLAEALPCYLDPETFAVVTAGPEETGKLLENKFDYIFYT</sequence>
<dbReference type="GO" id="GO:0006081">
    <property type="term" value="P:aldehyde metabolic process"/>
    <property type="evidence" value="ECO:0007669"/>
    <property type="project" value="InterPro"/>
</dbReference>
<evidence type="ECO:0000313" key="4">
    <source>
        <dbReference type="Proteomes" id="UP000695026"/>
    </source>
</evidence>
<dbReference type="InterPro" id="IPR015590">
    <property type="entry name" value="Aldehyde_DH_dom"/>
</dbReference>
<organism evidence="4 5">
    <name type="scientific">Python bivittatus</name>
    <name type="common">Burmese python</name>
    <name type="synonym">Python molurus bivittatus</name>
    <dbReference type="NCBI Taxonomy" id="176946"/>
    <lineage>
        <taxon>Eukaryota</taxon>
        <taxon>Metazoa</taxon>
        <taxon>Chordata</taxon>
        <taxon>Craniata</taxon>
        <taxon>Vertebrata</taxon>
        <taxon>Euteleostomi</taxon>
        <taxon>Lepidosauria</taxon>
        <taxon>Squamata</taxon>
        <taxon>Bifurcata</taxon>
        <taxon>Unidentata</taxon>
        <taxon>Episquamata</taxon>
        <taxon>Toxicofera</taxon>
        <taxon>Serpentes</taxon>
        <taxon>Henophidia</taxon>
        <taxon>Pythonidae</taxon>
        <taxon>Python</taxon>
    </lineage>
</organism>
<dbReference type="AlphaFoldDB" id="A0A9F2RCR2"/>
<evidence type="ECO:0000256" key="1">
    <source>
        <dbReference type="ARBA" id="ARBA00009986"/>
    </source>
</evidence>
<keyword evidence="2" id="KW-0560">Oxidoreductase</keyword>
<dbReference type="InterPro" id="IPR012394">
    <property type="entry name" value="Aldehyde_DH_NAD(P)"/>
</dbReference>
<dbReference type="OrthoDB" id="440325at2759"/>
<dbReference type="GO" id="GO:0004029">
    <property type="term" value="F:aldehyde dehydrogenase (NAD+) activity"/>
    <property type="evidence" value="ECO:0007669"/>
    <property type="project" value="TreeGrafter"/>
</dbReference>
<protein>
    <submittedName>
        <fullName evidence="5">Aldehyde dehydrogenase family 3 member B1-like</fullName>
    </submittedName>
</protein>
<evidence type="ECO:0000313" key="5">
    <source>
        <dbReference type="RefSeq" id="XP_007444048.2"/>
    </source>
</evidence>
<gene>
    <name evidence="5" type="primary">LOC103048587</name>
</gene>
<dbReference type="KEGG" id="pbi:103048587"/>
<accession>A0A9F2RCR2</accession>
<dbReference type="OMA" id="RFTKLDC"/>
<dbReference type="GO" id="GO:0004028">
    <property type="term" value="F:3-chloroallyl aldehyde dehydrogenase activity"/>
    <property type="evidence" value="ECO:0007669"/>
    <property type="project" value="TreeGrafter"/>
</dbReference>
<dbReference type="GO" id="GO:0005737">
    <property type="term" value="C:cytoplasm"/>
    <property type="evidence" value="ECO:0007669"/>
    <property type="project" value="TreeGrafter"/>
</dbReference>
<evidence type="ECO:0000259" key="3">
    <source>
        <dbReference type="Pfam" id="PF00171"/>
    </source>
</evidence>
<keyword evidence="4" id="KW-1185">Reference proteome</keyword>
<dbReference type="InterPro" id="IPR016161">
    <property type="entry name" value="Ald_DH/histidinol_DH"/>
</dbReference>
<dbReference type="Pfam" id="PF00171">
    <property type="entry name" value="Aldedh"/>
    <property type="match status" value="1"/>
</dbReference>
<dbReference type="PANTHER" id="PTHR43570:SF2">
    <property type="entry name" value="ALDEHYDE DEHYDROGENASE FAMILY 3 MEMBER B1"/>
    <property type="match status" value="1"/>
</dbReference>
<dbReference type="RefSeq" id="XP_007444048.2">
    <property type="nucleotide sequence ID" value="XM_007443986.2"/>
</dbReference>
<feature type="non-terminal residue" evidence="5">
    <location>
        <position position="146"/>
    </location>
</feature>
<name>A0A9F2RCR2_PYTBI</name>
<reference evidence="5" key="1">
    <citation type="submission" date="2025-08" db="UniProtKB">
        <authorList>
            <consortium name="RefSeq"/>
        </authorList>
    </citation>
    <scope>IDENTIFICATION</scope>
    <source>
        <tissue evidence="5">Liver</tissue>
    </source>
</reference>
<dbReference type="SUPFAM" id="SSF53720">
    <property type="entry name" value="ALDH-like"/>
    <property type="match status" value="1"/>
</dbReference>
<evidence type="ECO:0000256" key="2">
    <source>
        <dbReference type="ARBA" id="ARBA00023002"/>
    </source>
</evidence>
<feature type="domain" description="Aldehyde dehydrogenase" evidence="3">
    <location>
        <begin position="25"/>
        <end position="138"/>
    </location>
</feature>
<comment type="similarity">
    <text evidence="1">Belongs to the aldehyde dehydrogenase family.</text>
</comment>
<dbReference type="InterPro" id="IPR016162">
    <property type="entry name" value="Ald_DH_N"/>
</dbReference>
<dbReference type="GeneID" id="103048587"/>
<proteinExistence type="inferred from homology"/>
<dbReference type="Proteomes" id="UP000695026">
    <property type="component" value="Unplaced"/>
</dbReference>
<dbReference type="PANTHER" id="PTHR43570">
    <property type="entry name" value="ALDEHYDE DEHYDROGENASE"/>
    <property type="match status" value="1"/>
</dbReference>
<dbReference type="Gene3D" id="3.40.605.10">
    <property type="entry name" value="Aldehyde Dehydrogenase, Chain A, domain 1"/>
    <property type="match status" value="1"/>
</dbReference>